<evidence type="ECO:0000256" key="2">
    <source>
        <dbReference type="ARBA" id="ARBA00022917"/>
    </source>
</evidence>
<dbReference type="PANTHER" id="PTHR30411">
    <property type="entry name" value="CYTOPLASMIC PROTEIN"/>
    <property type="match status" value="1"/>
</dbReference>
<comment type="caution">
    <text evidence="6">The sequence shown here is derived from an EMBL/GenBank/DDBJ whole genome shotgun (WGS) entry which is preliminary data.</text>
</comment>
<dbReference type="NCBIfam" id="TIGR00011">
    <property type="entry name" value="YbaK_EbsC"/>
    <property type="match status" value="1"/>
</dbReference>
<reference evidence="6 7" key="1">
    <citation type="submission" date="2021-03" db="EMBL/GenBank/DDBJ databases">
        <title>Caproiciproducens sp. nov. isolated from feces of cow.</title>
        <authorList>
            <person name="Choi J.-Y."/>
        </authorList>
    </citation>
    <scope>NUCLEOTIDE SEQUENCE [LARGE SCALE GENOMIC DNA]</scope>
    <source>
        <strain evidence="6 7">AGMB10547</strain>
    </source>
</reference>
<evidence type="ECO:0000313" key="7">
    <source>
        <dbReference type="Proteomes" id="UP000719942"/>
    </source>
</evidence>
<keyword evidence="7" id="KW-1185">Reference proteome</keyword>
<dbReference type="EMBL" id="JAGFNZ010000002">
    <property type="protein sequence ID" value="MBW7572624.1"/>
    <property type="molecule type" value="Genomic_DNA"/>
</dbReference>
<sequence length="160" mass="17661">MAKDNNKTNVMRILDQAKISYNHYFYDHEDGKIDGISVAHKLGQDVERVFKTLVTRGASREYFVFVIPVAQELNLKAAAKSVGEKSVEMIRVDEINKVTGYIRGGCSPVGMKKPFRTVIDSSCEQLPTIIVSGGKIGTQVELSPQELLRFIGGKTAALTQ</sequence>
<evidence type="ECO:0000256" key="4">
    <source>
        <dbReference type="PIRNR" id="PIRNR006181"/>
    </source>
</evidence>
<dbReference type="InterPro" id="IPR004369">
    <property type="entry name" value="Prolyl-tRNA_editing_YbaK/EbsC"/>
</dbReference>
<evidence type="ECO:0000259" key="5">
    <source>
        <dbReference type="Pfam" id="PF04073"/>
    </source>
</evidence>
<feature type="domain" description="YbaK/aminoacyl-tRNA synthetase-associated" evidence="5">
    <location>
        <begin position="38"/>
        <end position="150"/>
    </location>
</feature>
<accession>A0ABS7DND0</accession>
<dbReference type="Pfam" id="PF04073">
    <property type="entry name" value="tRNA_edit"/>
    <property type="match status" value="1"/>
</dbReference>
<dbReference type="CDD" id="cd00002">
    <property type="entry name" value="YbaK_deacylase"/>
    <property type="match status" value="1"/>
</dbReference>
<dbReference type="Gene3D" id="3.90.960.10">
    <property type="entry name" value="YbaK/aminoacyl-tRNA synthetase-associated domain"/>
    <property type="match status" value="1"/>
</dbReference>
<dbReference type="InterPro" id="IPR036754">
    <property type="entry name" value="YbaK/aa-tRNA-synt-asso_dom_sf"/>
</dbReference>
<dbReference type="Proteomes" id="UP000719942">
    <property type="component" value="Unassembled WGS sequence"/>
</dbReference>
<proteinExistence type="inferred from homology"/>
<evidence type="ECO:0000256" key="3">
    <source>
        <dbReference type="ARBA" id="ARBA00023239"/>
    </source>
</evidence>
<protein>
    <recommendedName>
        <fullName evidence="4">Cys-tRNA(Pro)/Cys-tRNA(Cys) deacylase</fullName>
        <ecNumber evidence="4">4.2.-.-</ecNumber>
    </recommendedName>
</protein>
<dbReference type="SUPFAM" id="SSF55826">
    <property type="entry name" value="YbaK/ProRS associated domain"/>
    <property type="match status" value="1"/>
</dbReference>
<organism evidence="6 7">
    <name type="scientific">Caproiciproducens faecalis</name>
    <dbReference type="NCBI Taxonomy" id="2820301"/>
    <lineage>
        <taxon>Bacteria</taxon>
        <taxon>Bacillati</taxon>
        <taxon>Bacillota</taxon>
        <taxon>Clostridia</taxon>
        <taxon>Eubacteriales</taxon>
        <taxon>Acutalibacteraceae</taxon>
        <taxon>Caproiciproducens</taxon>
    </lineage>
</organism>
<dbReference type="InterPro" id="IPR007214">
    <property type="entry name" value="YbaK/aa-tRNA-synth-assoc-dom"/>
</dbReference>
<evidence type="ECO:0000256" key="1">
    <source>
        <dbReference type="ARBA" id="ARBA00009798"/>
    </source>
</evidence>
<dbReference type="RefSeq" id="WP_219965014.1">
    <property type="nucleotide sequence ID" value="NZ_JAGFNZ010000002.1"/>
</dbReference>
<keyword evidence="3 4" id="KW-0456">Lyase</keyword>
<dbReference type="EC" id="4.2.-.-" evidence="4"/>
<evidence type="ECO:0000313" key="6">
    <source>
        <dbReference type="EMBL" id="MBW7572624.1"/>
    </source>
</evidence>
<keyword evidence="2 4" id="KW-0648">Protein biosynthesis</keyword>
<dbReference type="PANTHER" id="PTHR30411:SF0">
    <property type="entry name" value="CYS-TRNA(PRO)_CYS-TRNA(CYS) DEACYLASE YBAK"/>
    <property type="match status" value="1"/>
</dbReference>
<dbReference type="PIRSF" id="PIRSF006181">
    <property type="entry name" value="EbsC_YbaK"/>
    <property type="match status" value="1"/>
</dbReference>
<name>A0ABS7DND0_9FIRM</name>
<gene>
    <name evidence="6" type="primary">ybaK</name>
    <name evidence="6" type="ORF">J5W02_07335</name>
</gene>
<comment type="similarity">
    <text evidence="1 4">Belongs to the prolyl-tRNA editing family. YbaK/EbsC subfamily.</text>
</comment>